<organism evidence="2">
    <name type="scientific">viral metagenome</name>
    <dbReference type="NCBI Taxonomy" id="1070528"/>
    <lineage>
        <taxon>unclassified sequences</taxon>
        <taxon>metagenomes</taxon>
        <taxon>organismal metagenomes</taxon>
    </lineage>
</organism>
<name>A0A6C0K4I2_9ZZZZ</name>
<feature type="compositionally biased region" description="Basic residues" evidence="1">
    <location>
        <begin position="11"/>
        <end position="20"/>
    </location>
</feature>
<dbReference type="EMBL" id="MN740811">
    <property type="protein sequence ID" value="QHU12972.1"/>
    <property type="molecule type" value="Genomic_DNA"/>
</dbReference>
<evidence type="ECO:0008006" key="3">
    <source>
        <dbReference type="Google" id="ProtNLM"/>
    </source>
</evidence>
<proteinExistence type="predicted"/>
<dbReference type="SUPFAM" id="SSF55811">
    <property type="entry name" value="Nudix"/>
    <property type="match status" value="1"/>
</dbReference>
<dbReference type="InterPro" id="IPR015797">
    <property type="entry name" value="NUDIX_hydrolase-like_dom_sf"/>
</dbReference>
<evidence type="ECO:0000313" key="2">
    <source>
        <dbReference type="EMBL" id="QHU12972.1"/>
    </source>
</evidence>
<dbReference type="AlphaFoldDB" id="A0A6C0K4I2"/>
<protein>
    <recommendedName>
        <fullName evidence="3">Nudix hydrolase domain-containing protein</fullName>
    </recommendedName>
</protein>
<accession>A0A6C0K4I2</accession>
<evidence type="ECO:0000256" key="1">
    <source>
        <dbReference type="SAM" id="MobiDB-lite"/>
    </source>
</evidence>
<reference evidence="2" key="1">
    <citation type="journal article" date="2020" name="Nature">
        <title>Giant virus diversity and host interactions through global metagenomics.</title>
        <authorList>
            <person name="Schulz F."/>
            <person name="Roux S."/>
            <person name="Paez-Espino D."/>
            <person name="Jungbluth S."/>
            <person name="Walsh D.A."/>
            <person name="Denef V.J."/>
            <person name="McMahon K.D."/>
            <person name="Konstantinidis K.T."/>
            <person name="Eloe-Fadrosh E.A."/>
            <person name="Kyrpides N.C."/>
            <person name="Woyke T."/>
        </authorList>
    </citation>
    <scope>NUCLEOTIDE SEQUENCE</scope>
    <source>
        <strain evidence="2">GVMAG-S-1101172-89</strain>
    </source>
</reference>
<feature type="region of interest" description="Disordered" evidence="1">
    <location>
        <begin position="1"/>
        <end position="25"/>
    </location>
</feature>
<sequence length="205" mass="23410">MGNDVSTPRNLPRRTNKSKRLSPEENDFEGAGCIFTNGTTLLAGYQKKKEKSIISGLGGRRKDEETFMETALRETIEELFDIKDIDPVFLKKLTKLLRPRDVIFMEVEGWGIYITVIYSYSDLERLLDYTHKKLLDYTHKSVKRSPLYKTFPDTICKLLLNRIIPTGSPPEITHLTLVPLDSTIANATISPDFLEDITKIGDRID</sequence>